<dbReference type="STRING" id="1121476.SAMN02745751_01767"/>
<accession>A0A1M6GMW3</accession>
<name>A0A1M6GMW3_9FIRM</name>
<dbReference type="InterPro" id="IPR052048">
    <property type="entry name" value="ST_Response_Regulator"/>
</dbReference>
<evidence type="ECO:0000256" key="1">
    <source>
        <dbReference type="PROSITE-ProRule" id="PRU00169"/>
    </source>
</evidence>
<organism evidence="3 4">
    <name type="scientific">Dethiosulfatibacter aminovorans DSM 17477</name>
    <dbReference type="NCBI Taxonomy" id="1121476"/>
    <lineage>
        <taxon>Bacteria</taxon>
        <taxon>Bacillati</taxon>
        <taxon>Bacillota</taxon>
        <taxon>Tissierellia</taxon>
        <taxon>Dethiosulfatibacter</taxon>
    </lineage>
</organism>
<evidence type="ECO:0000259" key="2">
    <source>
        <dbReference type="PROSITE" id="PS50110"/>
    </source>
</evidence>
<protein>
    <submittedName>
        <fullName evidence="3">Two-component system, response regulator YcbB</fullName>
    </submittedName>
</protein>
<dbReference type="EMBL" id="FQZL01000011">
    <property type="protein sequence ID" value="SHJ11216.1"/>
    <property type="molecule type" value="Genomic_DNA"/>
</dbReference>
<dbReference type="OrthoDB" id="1684633at2"/>
<dbReference type="Pfam" id="PF00072">
    <property type="entry name" value="Response_reg"/>
    <property type="match status" value="1"/>
</dbReference>
<dbReference type="InterPro" id="IPR001789">
    <property type="entry name" value="Sig_transdc_resp-reg_receiver"/>
</dbReference>
<feature type="domain" description="Response regulatory" evidence="2">
    <location>
        <begin position="2"/>
        <end position="115"/>
    </location>
</feature>
<reference evidence="3 4" key="1">
    <citation type="submission" date="2016-11" db="EMBL/GenBank/DDBJ databases">
        <authorList>
            <person name="Jaros S."/>
            <person name="Januszkiewicz K."/>
            <person name="Wedrychowicz H."/>
        </authorList>
    </citation>
    <scope>NUCLEOTIDE SEQUENCE [LARGE SCALE GENOMIC DNA]</scope>
    <source>
        <strain evidence="3 4">DSM 17477</strain>
    </source>
</reference>
<dbReference type="Gene3D" id="3.40.50.2300">
    <property type="match status" value="1"/>
</dbReference>
<dbReference type="PROSITE" id="PS50110">
    <property type="entry name" value="RESPONSE_REGULATORY"/>
    <property type="match status" value="1"/>
</dbReference>
<proteinExistence type="predicted"/>
<dbReference type="AlphaFoldDB" id="A0A1M6GMW3"/>
<dbReference type="PANTHER" id="PTHR43228">
    <property type="entry name" value="TWO-COMPONENT RESPONSE REGULATOR"/>
    <property type="match status" value="1"/>
</dbReference>
<dbReference type="PANTHER" id="PTHR43228:SF8">
    <property type="entry name" value="TRANSCRIPTIONAL REGULATORY PROTEIN GLNL"/>
    <property type="match status" value="1"/>
</dbReference>
<dbReference type="SUPFAM" id="SSF52172">
    <property type="entry name" value="CheY-like"/>
    <property type="match status" value="1"/>
</dbReference>
<dbReference type="SMART" id="SM00448">
    <property type="entry name" value="REC"/>
    <property type="match status" value="1"/>
</dbReference>
<dbReference type="Proteomes" id="UP000184052">
    <property type="component" value="Unassembled WGS sequence"/>
</dbReference>
<dbReference type="InterPro" id="IPR011006">
    <property type="entry name" value="CheY-like_superfamily"/>
</dbReference>
<dbReference type="Pfam" id="PF08664">
    <property type="entry name" value="YcbB"/>
    <property type="match status" value="1"/>
</dbReference>
<dbReference type="RefSeq" id="WP_073049220.1">
    <property type="nucleotide sequence ID" value="NZ_FQZL01000011.1"/>
</dbReference>
<keyword evidence="4" id="KW-1185">Reference proteome</keyword>
<dbReference type="InterPro" id="IPR013972">
    <property type="entry name" value="YcbB"/>
</dbReference>
<evidence type="ECO:0000313" key="3">
    <source>
        <dbReference type="EMBL" id="SHJ11216.1"/>
    </source>
</evidence>
<sequence length="278" mass="31468">MKFYIAEDDTNIIRILKKIITDRDLGTVIGEATDGYEAYQEIEILKPDIALVDLFIPSLDGISLVQKMDDSVSAIMISQVSAKDMIERAYEAGVKFFIQKPINAVEVCYVIEHLIENIESQKKLEQIKSMLASVPEETQAETFETRGNSNEDQIISILKSLGIIGESGADAIITSISWLIDHPNALNEMSLKDFFQRFSDHPRSFEQRIRRTASTALNNLASMGLEDYSNPIFQDYAHVLYSFKEIRIEMDGIKKKVDEHGTVNIRKFLEGLLHICIS</sequence>
<dbReference type="GO" id="GO:0000160">
    <property type="term" value="P:phosphorelay signal transduction system"/>
    <property type="evidence" value="ECO:0007669"/>
    <property type="project" value="InterPro"/>
</dbReference>
<gene>
    <name evidence="3" type="ORF">SAMN02745751_01767</name>
</gene>
<keyword evidence="1" id="KW-0597">Phosphoprotein</keyword>
<evidence type="ECO:0000313" key="4">
    <source>
        <dbReference type="Proteomes" id="UP000184052"/>
    </source>
</evidence>
<feature type="modified residue" description="4-aspartylphosphate" evidence="1">
    <location>
        <position position="53"/>
    </location>
</feature>